<gene>
    <name evidence="1" type="ORF">THITH_15165</name>
</gene>
<reference evidence="1 2" key="1">
    <citation type="submission" date="2013-12" db="EMBL/GenBank/DDBJ databases">
        <authorList>
            <consortium name="DOE Joint Genome Institute"/>
            <person name="Muyzer G."/>
            <person name="Huntemann M."/>
            <person name="Han J."/>
            <person name="Chen A."/>
            <person name="Kyrpides N."/>
            <person name="Mavromatis K."/>
            <person name="Markowitz V."/>
            <person name="Palaniappan K."/>
            <person name="Ivanova N."/>
            <person name="Schaumberg A."/>
            <person name="Pati A."/>
            <person name="Liolios K."/>
            <person name="Nordberg H.P."/>
            <person name="Cantor M.N."/>
            <person name="Hua S.X."/>
            <person name="Woyke T."/>
        </authorList>
    </citation>
    <scope>NUCLEOTIDE SEQUENCE [LARGE SCALE GENOMIC DNA]</scope>
    <source>
        <strain evidence="1 2">ARh 1</strain>
    </source>
</reference>
<dbReference type="KEGG" id="tti:THITH_15165"/>
<evidence type="ECO:0000313" key="1">
    <source>
        <dbReference type="EMBL" id="AHF00277.1"/>
    </source>
</evidence>
<protein>
    <submittedName>
        <fullName evidence="1">Uncharacterized protein</fullName>
    </submittedName>
</protein>
<dbReference type="HOGENOM" id="CLU_2884550_0_0_6"/>
<sequence>MAERPRHALHDGGPEAHALGAELVARLEAPEFLENVPLEMLRRDAGAGVPDLDGEELAMPAAA</sequence>
<organism evidence="1 2">
    <name type="scientific">Thioalkalivibrio paradoxus ARh 1</name>
    <dbReference type="NCBI Taxonomy" id="713585"/>
    <lineage>
        <taxon>Bacteria</taxon>
        <taxon>Pseudomonadati</taxon>
        <taxon>Pseudomonadota</taxon>
        <taxon>Gammaproteobacteria</taxon>
        <taxon>Chromatiales</taxon>
        <taxon>Ectothiorhodospiraceae</taxon>
        <taxon>Thioalkalivibrio</taxon>
    </lineage>
</organism>
<evidence type="ECO:0000313" key="2">
    <source>
        <dbReference type="Proteomes" id="UP000005289"/>
    </source>
</evidence>
<keyword evidence="2" id="KW-1185">Reference proteome</keyword>
<dbReference type="Proteomes" id="UP000005289">
    <property type="component" value="Chromosome"/>
</dbReference>
<accession>W0DP95</accession>
<dbReference type="EMBL" id="CP007029">
    <property type="protein sequence ID" value="AHF00277.1"/>
    <property type="molecule type" value="Genomic_DNA"/>
</dbReference>
<name>W0DP95_9GAMM</name>
<proteinExistence type="predicted"/>
<dbReference type="AlphaFoldDB" id="W0DP95"/>